<evidence type="ECO:0000256" key="1">
    <source>
        <dbReference type="SAM" id="Phobius"/>
    </source>
</evidence>
<proteinExistence type="predicted"/>
<reference evidence="2 3" key="1">
    <citation type="submission" date="2011-02" db="EMBL/GenBank/DDBJ databases">
        <authorList>
            <person name="Muzny D."/>
            <person name="Qin X."/>
            <person name="Deng J."/>
            <person name="Jiang H."/>
            <person name="Liu Y."/>
            <person name="Qu J."/>
            <person name="Song X.-Z."/>
            <person name="Zhang L."/>
            <person name="Thornton R."/>
            <person name="Coyle M."/>
            <person name="Francisco L."/>
            <person name="Jackson L."/>
            <person name="Javaid M."/>
            <person name="Korchina V."/>
            <person name="Kovar C."/>
            <person name="Mata R."/>
            <person name="Mathew T."/>
            <person name="Ngo R."/>
            <person name="Nguyen L."/>
            <person name="Nguyen N."/>
            <person name="Okwuonu G."/>
            <person name="Ongeri F."/>
            <person name="Pham C."/>
            <person name="Simmons D."/>
            <person name="Wilczek-Boney K."/>
            <person name="Hale W."/>
            <person name="Jakkamsetti A."/>
            <person name="Pham P."/>
            <person name="Ruth R."/>
            <person name="San Lucas F."/>
            <person name="Warren J."/>
            <person name="Zhang J."/>
            <person name="Zhao Z."/>
            <person name="Zhou C."/>
            <person name="Zhu D."/>
            <person name="Lee S."/>
            <person name="Bess C."/>
            <person name="Blankenburg K."/>
            <person name="Forbes L."/>
            <person name="Fu Q."/>
            <person name="Gubbala S."/>
            <person name="Hirani K."/>
            <person name="Jayaseelan J.C."/>
            <person name="Lara F."/>
            <person name="Munidasa M."/>
            <person name="Palculict T."/>
            <person name="Patil S."/>
            <person name="Pu L.-L."/>
            <person name="Saada N."/>
            <person name="Tang L."/>
            <person name="Weissenberger G."/>
            <person name="Zhu Y."/>
            <person name="Hemphill L."/>
            <person name="Shang Y."/>
            <person name="Youmans B."/>
            <person name="Ayvaz T."/>
            <person name="Ross M."/>
            <person name="Santibanez J."/>
            <person name="Aqrawi P."/>
            <person name="Gross S."/>
            <person name="Joshi V."/>
            <person name="Fowler G."/>
            <person name="Nazareth L."/>
            <person name="Reid J."/>
            <person name="Worley K."/>
            <person name="Petrosino J."/>
            <person name="Highlander S."/>
            <person name="Gibbs R."/>
        </authorList>
    </citation>
    <scope>NUCLEOTIDE SEQUENCE [LARGE SCALE GENOMIC DNA]</scope>
    <source>
        <strain evidence="2 3">SK72</strain>
    </source>
</reference>
<dbReference type="PATRIC" id="fig|888809.3.peg.1027"/>
<feature type="transmembrane region" description="Helical" evidence="1">
    <location>
        <begin position="104"/>
        <end position="121"/>
    </location>
</feature>
<evidence type="ECO:0000313" key="2">
    <source>
        <dbReference type="EMBL" id="EGD29531.1"/>
    </source>
</evidence>
<dbReference type="Proteomes" id="UP000003332">
    <property type="component" value="Unassembled WGS sequence"/>
</dbReference>
<comment type="caution">
    <text evidence="2">The sequence shown here is derived from an EMBL/GenBank/DDBJ whole genome shotgun (WGS) entry which is preliminary data.</text>
</comment>
<keyword evidence="1" id="KW-1133">Transmembrane helix</keyword>
<gene>
    <name evidence="2" type="ORF">HMPREF9381_1044</name>
</gene>
<feature type="transmembrane region" description="Helical" evidence="1">
    <location>
        <begin position="72"/>
        <end position="92"/>
    </location>
</feature>
<keyword evidence="1" id="KW-0472">Membrane</keyword>
<feature type="transmembrane region" description="Helical" evidence="1">
    <location>
        <begin position="168"/>
        <end position="190"/>
    </location>
</feature>
<dbReference type="AlphaFoldDB" id="F0I272"/>
<protein>
    <submittedName>
        <fullName evidence="2">MutG family lantibiotic protection ABC superfamily ATP binding cassette transporter permease subunit</fullName>
    </submittedName>
</protein>
<name>F0I272_STRSA</name>
<feature type="transmembrane region" description="Helical" evidence="1">
    <location>
        <begin position="42"/>
        <end position="60"/>
    </location>
</feature>
<dbReference type="EMBL" id="AEXV01000007">
    <property type="protein sequence ID" value="EGD29531.1"/>
    <property type="molecule type" value="Genomic_DNA"/>
</dbReference>
<sequence>MRRVKGLIKKYKKRRVNYQKISKDKLEKINILAERNDLTSEMSTEAIIFCVLLLLIRIYSKIYNSSLHSSNSIFLNDITIYLIISMLVTLFFHTFNTTKRFYRVIRVIISIIFILIPYAIHFKEFTETKSKTQDELIIPLVFFLSFCILIEILLILKRKSKTSFHFQYEVFDSIVSIVSAIVYMLSILTIFYNTDWETRKTWTTLFVLMMISSEGLKNVNKFGINKYYKIAQKIFEEQLLLEKPRYEVLKECYYHGGEKYKEKLLSTEKFLEVVVKNELKSLKDLKTYDDYRLYKAYKGRSYL</sequence>
<organism evidence="2 3">
    <name type="scientific">Streptococcus sanguinis SK72</name>
    <dbReference type="NCBI Taxonomy" id="888809"/>
    <lineage>
        <taxon>Bacteria</taxon>
        <taxon>Bacillati</taxon>
        <taxon>Bacillota</taxon>
        <taxon>Bacilli</taxon>
        <taxon>Lactobacillales</taxon>
        <taxon>Streptococcaceae</taxon>
        <taxon>Streptococcus</taxon>
    </lineage>
</organism>
<dbReference type="HOGENOM" id="CLU_899933_0_0_9"/>
<feature type="transmembrane region" description="Helical" evidence="1">
    <location>
        <begin position="202"/>
        <end position="219"/>
    </location>
</feature>
<feature type="transmembrane region" description="Helical" evidence="1">
    <location>
        <begin position="136"/>
        <end position="156"/>
    </location>
</feature>
<keyword evidence="1" id="KW-0812">Transmembrane</keyword>
<dbReference type="RefSeq" id="WP_002904546.1">
    <property type="nucleotide sequence ID" value="NZ_GL872376.1"/>
</dbReference>
<evidence type="ECO:0000313" key="3">
    <source>
        <dbReference type="Proteomes" id="UP000003332"/>
    </source>
</evidence>
<accession>F0I272</accession>